<proteinExistence type="predicted"/>
<dbReference type="AlphaFoldDB" id="A0A9P7EUT7"/>
<dbReference type="EMBL" id="JABBWM010000103">
    <property type="protein sequence ID" value="KAG2090473.1"/>
    <property type="molecule type" value="Genomic_DNA"/>
</dbReference>
<dbReference type="OrthoDB" id="2691312at2759"/>
<dbReference type="RefSeq" id="XP_041286216.1">
    <property type="nucleotide sequence ID" value="XM_041442434.1"/>
</dbReference>
<accession>A0A9P7EUT7</accession>
<gene>
    <name evidence="1" type="ORF">F5147DRAFT_780282</name>
</gene>
<dbReference type="Proteomes" id="UP000823399">
    <property type="component" value="Unassembled WGS sequence"/>
</dbReference>
<dbReference type="GeneID" id="64704693"/>
<evidence type="ECO:0000313" key="1">
    <source>
        <dbReference type="EMBL" id="KAG2090473.1"/>
    </source>
</evidence>
<name>A0A9P7EUT7_9AGAM</name>
<evidence type="ECO:0000313" key="2">
    <source>
        <dbReference type="Proteomes" id="UP000823399"/>
    </source>
</evidence>
<protein>
    <submittedName>
        <fullName evidence="1">Uncharacterized protein</fullName>
    </submittedName>
</protein>
<reference evidence="1" key="1">
    <citation type="journal article" date="2020" name="New Phytol.">
        <title>Comparative genomics reveals dynamic genome evolution in host specialist ectomycorrhizal fungi.</title>
        <authorList>
            <person name="Lofgren L.A."/>
            <person name="Nguyen N.H."/>
            <person name="Vilgalys R."/>
            <person name="Ruytinx J."/>
            <person name="Liao H.L."/>
            <person name="Branco S."/>
            <person name="Kuo A."/>
            <person name="LaButti K."/>
            <person name="Lipzen A."/>
            <person name="Andreopoulos W."/>
            <person name="Pangilinan J."/>
            <person name="Riley R."/>
            <person name="Hundley H."/>
            <person name="Na H."/>
            <person name="Barry K."/>
            <person name="Grigoriev I.V."/>
            <person name="Stajich J.E."/>
            <person name="Kennedy P.G."/>
        </authorList>
    </citation>
    <scope>NUCLEOTIDE SEQUENCE</scope>
    <source>
        <strain evidence="1">FC423</strain>
    </source>
</reference>
<organism evidence="1 2">
    <name type="scientific">Suillus discolor</name>
    <dbReference type="NCBI Taxonomy" id="1912936"/>
    <lineage>
        <taxon>Eukaryota</taxon>
        <taxon>Fungi</taxon>
        <taxon>Dikarya</taxon>
        <taxon>Basidiomycota</taxon>
        <taxon>Agaricomycotina</taxon>
        <taxon>Agaricomycetes</taxon>
        <taxon>Agaricomycetidae</taxon>
        <taxon>Boletales</taxon>
        <taxon>Suillineae</taxon>
        <taxon>Suillaceae</taxon>
        <taxon>Suillus</taxon>
    </lineage>
</organism>
<comment type="caution">
    <text evidence="1">The sequence shown here is derived from an EMBL/GenBank/DDBJ whole genome shotgun (WGS) entry which is preliminary data.</text>
</comment>
<keyword evidence="2" id="KW-1185">Reference proteome</keyword>
<sequence length="327" mass="36503">MSSYTCICKRSFTAQNYYTQHQHSCSATKKCLSSAISSLKDFIGCKKKLRISKKATVAAVDNTSTILSSALSTVEANASPCSDLANPSLHHPAEVEIDELGVRPLDVGEDLSLTQHRPRRQNQQLPLRFRDMLPQPPPTIPAELRDQIPEYVGHLVYAAVQPMLPVRTVFRTPPNIFGLIRQYFSATPPSHDPEEYVTMTDLSFIPSTSQVIEATQEPPSRGYYPYPNQLSFQLELLEILGSPSFNAANVSSTKWKNINYVLGSNEYQEGDGEEWEDEDAGWRRSLISIKVPSSRTTKNPGAHTYEAAAHLYHRSLVAVLREKLANP</sequence>